<reference evidence="11" key="1">
    <citation type="journal article" date="2022" name="Front. Microbiol.">
        <title>Genome-based taxonomic rearrangement of Oceanobacter-related bacteria including the description of Thalassolituus hydrocarbonoclasticus sp. nov. and Thalassolituus pacificus sp. nov. and emended description of the genus Thalassolituus.</title>
        <authorList>
            <person name="Dong C."/>
            <person name="Wei L."/>
            <person name="Wang J."/>
            <person name="Lai Q."/>
            <person name="Huang Z."/>
            <person name="Shao Z."/>
        </authorList>
    </citation>
    <scope>NUCLEOTIDE SEQUENCE</scope>
    <source>
        <strain evidence="11">59MF3M-4</strain>
    </source>
</reference>
<keyword evidence="3" id="KW-0813">Transport</keyword>
<feature type="transmembrane region" description="Helical" evidence="9">
    <location>
        <begin position="175"/>
        <end position="198"/>
    </location>
</feature>
<reference evidence="11" key="2">
    <citation type="submission" date="2022-08" db="EMBL/GenBank/DDBJ databases">
        <authorList>
            <person name="Dong C."/>
        </authorList>
    </citation>
    <scope>NUCLEOTIDE SEQUENCE</scope>
    <source>
        <strain evidence="11">59MF3M-4</strain>
    </source>
</reference>
<keyword evidence="11" id="KW-0966">Cell projection</keyword>
<evidence type="ECO:0000256" key="8">
    <source>
        <dbReference type="ARBA" id="ARBA00023136"/>
    </source>
</evidence>
<evidence type="ECO:0000256" key="7">
    <source>
        <dbReference type="ARBA" id="ARBA00022989"/>
    </source>
</evidence>
<dbReference type="InterPro" id="IPR002898">
    <property type="entry name" value="MotA_ExbB_proton_chnl"/>
</dbReference>
<protein>
    <submittedName>
        <fullName evidence="11">Flagellar motor protein PomA</fullName>
    </submittedName>
</protein>
<dbReference type="PROSITE" id="PS01307">
    <property type="entry name" value="MOTA"/>
    <property type="match status" value="1"/>
</dbReference>
<dbReference type="GO" id="GO:0071978">
    <property type="term" value="P:bacterial-type flagellum-dependent swarming motility"/>
    <property type="evidence" value="ECO:0007669"/>
    <property type="project" value="InterPro"/>
</dbReference>
<feature type="transmembrane region" description="Helical" evidence="9">
    <location>
        <begin position="149"/>
        <end position="169"/>
    </location>
</feature>
<dbReference type="NCBIfam" id="NF006527">
    <property type="entry name" value="PRK08990.1"/>
    <property type="match status" value="1"/>
</dbReference>
<dbReference type="EMBL" id="JAOANI010000022">
    <property type="protein sequence ID" value="MCT7360153.1"/>
    <property type="molecule type" value="Genomic_DNA"/>
</dbReference>
<keyword evidence="12" id="KW-1185">Reference proteome</keyword>
<comment type="subcellular location">
    <subcellularLocation>
        <location evidence="1">Cell membrane</location>
        <topology evidence="1">Multi-pass membrane protein</topology>
    </subcellularLocation>
</comment>
<sequence length="252" mass="26840">MDLASLVGVVGAFGIVVMAMVLGGDISMFVNVPSILIVIVGSLFAVMMKFELGQFLGAIKIAAKAFSFKLSKPEAIIEEVVEMAGLARKGGLLSLEGKEVSDEFLSKGIQLLVDGHDPDVVRTLMNKEMKQASERHDIGITIFKSLGDVAPAMGMIGTLIGLVAMLANMDDPKSIGPAMAVALLTTLYGAMVATMLSLPIADKLTLRKDEEDRLKSMIIDALLAIQSGQNPRVIETMLQAYIQEGKRTVSGD</sequence>
<keyword evidence="11" id="KW-0282">Flagellum</keyword>
<dbReference type="GO" id="GO:0005886">
    <property type="term" value="C:plasma membrane"/>
    <property type="evidence" value="ECO:0007669"/>
    <property type="project" value="UniProtKB-SubCell"/>
</dbReference>
<evidence type="ECO:0000256" key="2">
    <source>
        <dbReference type="ARBA" id="ARBA00008038"/>
    </source>
</evidence>
<dbReference type="Pfam" id="PF01618">
    <property type="entry name" value="MotA_ExbB"/>
    <property type="match status" value="1"/>
</dbReference>
<evidence type="ECO:0000256" key="5">
    <source>
        <dbReference type="ARBA" id="ARBA00022692"/>
    </source>
</evidence>
<evidence type="ECO:0000256" key="4">
    <source>
        <dbReference type="ARBA" id="ARBA00022475"/>
    </source>
</evidence>
<feature type="domain" description="MotA/TolQ/ExbB proton channel" evidence="10">
    <location>
        <begin position="98"/>
        <end position="211"/>
    </location>
</feature>
<dbReference type="PANTHER" id="PTHR30433:SF2">
    <property type="entry name" value="MOTILITY PROTEIN A"/>
    <property type="match status" value="1"/>
</dbReference>
<comment type="similarity">
    <text evidence="2">Belongs to the MotA family.</text>
</comment>
<evidence type="ECO:0000313" key="11">
    <source>
        <dbReference type="EMBL" id="MCT7360153.1"/>
    </source>
</evidence>
<evidence type="ECO:0000313" key="12">
    <source>
        <dbReference type="Proteomes" id="UP001147830"/>
    </source>
</evidence>
<evidence type="ECO:0000256" key="6">
    <source>
        <dbReference type="ARBA" id="ARBA00022779"/>
    </source>
</evidence>
<evidence type="ECO:0000256" key="9">
    <source>
        <dbReference type="SAM" id="Phobius"/>
    </source>
</evidence>
<dbReference type="InterPro" id="IPR000540">
    <property type="entry name" value="Flag_MotA_CS"/>
</dbReference>
<dbReference type="InterPro" id="IPR047055">
    <property type="entry name" value="MotA-like"/>
</dbReference>
<keyword evidence="8 9" id="KW-0472">Membrane</keyword>
<keyword evidence="11" id="KW-0969">Cilium</keyword>
<name>A0A9X3ATG6_9GAMM</name>
<evidence type="ECO:0000259" key="10">
    <source>
        <dbReference type="Pfam" id="PF01618"/>
    </source>
</evidence>
<dbReference type="PANTHER" id="PTHR30433">
    <property type="entry name" value="CHEMOTAXIS PROTEIN MOTA"/>
    <property type="match status" value="1"/>
</dbReference>
<comment type="caution">
    <text evidence="11">The sequence shown here is derived from an EMBL/GenBank/DDBJ whole genome shotgun (WGS) entry which is preliminary data.</text>
</comment>
<gene>
    <name evidence="11" type="primary">pomA</name>
    <name evidence="11" type="ORF">NYR02_14115</name>
</gene>
<dbReference type="GO" id="GO:0006935">
    <property type="term" value="P:chemotaxis"/>
    <property type="evidence" value="ECO:0007669"/>
    <property type="project" value="InterPro"/>
</dbReference>
<evidence type="ECO:0000256" key="3">
    <source>
        <dbReference type="ARBA" id="ARBA00022448"/>
    </source>
</evidence>
<organism evidence="11 12">
    <name type="scientific">Thalassolituus pacificus</name>
    <dbReference type="NCBI Taxonomy" id="2975440"/>
    <lineage>
        <taxon>Bacteria</taxon>
        <taxon>Pseudomonadati</taxon>
        <taxon>Pseudomonadota</taxon>
        <taxon>Gammaproteobacteria</taxon>
        <taxon>Oceanospirillales</taxon>
        <taxon>Oceanospirillaceae</taxon>
        <taxon>Thalassolituus</taxon>
    </lineage>
</organism>
<keyword evidence="5 9" id="KW-0812">Transmembrane</keyword>
<dbReference type="Proteomes" id="UP001147830">
    <property type="component" value="Unassembled WGS sequence"/>
</dbReference>
<keyword evidence="6" id="KW-0283">Flagellar rotation</keyword>
<keyword evidence="7 9" id="KW-1133">Transmembrane helix</keyword>
<dbReference type="RefSeq" id="WP_260976996.1">
    <property type="nucleotide sequence ID" value="NZ_JAOANI010000022.1"/>
</dbReference>
<accession>A0A9X3ATG6</accession>
<dbReference type="AlphaFoldDB" id="A0A9X3ATG6"/>
<proteinExistence type="inferred from homology"/>
<evidence type="ECO:0000256" key="1">
    <source>
        <dbReference type="ARBA" id="ARBA00004651"/>
    </source>
</evidence>
<feature type="transmembrane region" description="Helical" evidence="9">
    <location>
        <begin position="29"/>
        <end position="50"/>
    </location>
</feature>
<keyword evidence="4" id="KW-1003">Cell membrane</keyword>